<sequence length="272" mass="30274">MAVDLKFILGIIGNIVFFFFSTLPTFWDIIKKKSVQDFSGIPYVCTLLNCALWVMYGSPLVGFQMLVVTINAAGCIIELSYLIIYLLFATKKIKMKVLKLLLLVVVAYISVVVLVLELVHDKSRRKLIFGTLCVVVTVAMYASPLTVMSMVIRTRSVEFMPFLLSLFNFINGAVWFGYAFVGQLDIFIAVPNGLGALSGIVQLVLYAMYKNATPVKSVVKQQELDAVGADVKDPDMKPSKQVTHLKDCIHNSSPFVVDIHDTDLNHEDLHGK</sequence>
<feature type="transmembrane region" description="Helical" evidence="9">
    <location>
        <begin position="62"/>
        <end position="88"/>
    </location>
</feature>
<evidence type="ECO:0000313" key="11">
    <source>
        <dbReference type="Proteomes" id="UP001497522"/>
    </source>
</evidence>
<keyword evidence="6" id="KW-0677">Repeat</keyword>
<evidence type="ECO:0000256" key="1">
    <source>
        <dbReference type="ARBA" id="ARBA00004127"/>
    </source>
</evidence>
<evidence type="ECO:0000256" key="5">
    <source>
        <dbReference type="ARBA" id="ARBA00022692"/>
    </source>
</evidence>
<reference evidence="10" key="1">
    <citation type="submission" date="2024-03" db="EMBL/GenBank/DDBJ databases">
        <authorList>
            <consortium name="ELIXIR-Norway"/>
            <consortium name="Elixir Norway"/>
        </authorList>
    </citation>
    <scope>NUCLEOTIDE SEQUENCE</scope>
</reference>
<proteinExistence type="inferred from homology"/>
<organism evidence="10 11">
    <name type="scientific">Sphagnum jensenii</name>
    <dbReference type="NCBI Taxonomy" id="128206"/>
    <lineage>
        <taxon>Eukaryota</taxon>
        <taxon>Viridiplantae</taxon>
        <taxon>Streptophyta</taxon>
        <taxon>Embryophyta</taxon>
        <taxon>Bryophyta</taxon>
        <taxon>Sphagnophytina</taxon>
        <taxon>Sphagnopsida</taxon>
        <taxon>Sphagnales</taxon>
        <taxon>Sphagnaceae</taxon>
        <taxon>Sphagnum</taxon>
    </lineage>
</organism>
<evidence type="ECO:0000256" key="8">
    <source>
        <dbReference type="ARBA" id="ARBA00023136"/>
    </source>
</evidence>
<feature type="transmembrane region" description="Helical" evidence="9">
    <location>
        <begin position="6"/>
        <end position="26"/>
    </location>
</feature>
<dbReference type="Pfam" id="PF03083">
    <property type="entry name" value="MtN3_slv"/>
    <property type="match status" value="2"/>
</dbReference>
<dbReference type="PANTHER" id="PTHR10791">
    <property type="entry name" value="RAG1-ACTIVATING PROTEIN 1"/>
    <property type="match status" value="1"/>
</dbReference>
<feature type="transmembrane region" description="Helical" evidence="9">
    <location>
        <begin position="38"/>
        <end position="56"/>
    </location>
</feature>
<evidence type="ECO:0000256" key="4">
    <source>
        <dbReference type="ARBA" id="ARBA00022597"/>
    </source>
</evidence>
<name>A0ABP1ABP0_9BRYO</name>
<comment type="function">
    <text evidence="9">Mediates both low-affinity uptake and efflux of sugar across the membrane.</text>
</comment>
<feature type="transmembrane region" description="Helical" evidence="9">
    <location>
        <begin position="159"/>
        <end position="180"/>
    </location>
</feature>
<dbReference type="Gene3D" id="1.20.1280.290">
    <property type="match status" value="2"/>
</dbReference>
<evidence type="ECO:0000256" key="7">
    <source>
        <dbReference type="ARBA" id="ARBA00022989"/>
    </source>
</evidence>
<dbReference type="PANTHER" id="PTHR10791:SF240">
    <property type="entry name" value="BIDIRECTIONAL SUGAR TRANSPORTER SWEET"/>
    <property type="match status" value="1"/>
</dbReference>
<keyword evidence="5 9" id="KW-0812">Transmembrane</keyword>
<feature type="transmembrane region" description="Helical" evidence="9">
    <location>
        <begin position="186"/>
        <end position="209"/>
    </location>
</feature>
<protein>
    <recommendedName>
        <fullName evidence="9">Bidirectional sugar transporter SWEET</fullName>
    </recommendedName>
</protein>
<evidence type="ECO:0000313" key="10">
    <source>
        <dbReference type="EMBL" id="CAK9859873.1"/>
    </source>
</evidence>
<evidence type="ECO:0000256" key="3">
    <source>
        <dbReference type="ARBA" id="ARBA00022448"/>
    </source>
</evidence>
<keyword evidence="4 9" id="KW-0762">Sugar transport</keyword>
<evidence type="ECO:0000256" key="6">
    <source>
        <dbReference type="ARBA" id="ARBA00022737"/>
    </source>
</evidence>
<dbReference type="Proteomes" id="UP001497522">
    <property type="component" value="Chromosome 10"/>
</dbReference>
<keyword evidence="3 9" id="KW-0813">Transport</keyword>
<keyword evidence="8 9" id="KW-0472">Membrane</keyword>
<comment type="similarity">
    <text evidence="2 9">Belongs to the SWEET sugar transporter family.</text>
</comment>
<accession>A0ABP1ABP0</accession>
<comment type="subcellular location">
    <subcellularLocation>
        <location evidence="9">Cell membrane</location>
        <topology evidence="9">Multi-pass membrane protein</topology>
    </subcellularLocation>
    <subcellularLocation>
        <location evidence="1">Endomembrane system</location>
        <topology evidence="1">Multi-pass membrane protein</topology>
    </subcellularLocation>
</comment>
<dbReference type="EMBL" id="OZ023711">
    <property type="protein sequence ID" value="CAK9859873.1"/>
    <property type="molecule type" value="Genomic_DNA"/>
</dbReference>
<feature type="transmembrane region" description="Helical" evidence="9">
    <location>
        <begin position="126"/>
        <end position="147"/>
    </location>
</feature>
<evidence type="ECO:0000256" key="2">
    <source>
        <dbReference type="ARBA" id="ARBA00007809"/>
    </source>
</evidence>
<keyword evidence="11" id="KW-1185">Reference proteome</keyword>
<feature type="transmembrane region" description="Helical" evidence="9">
    <location>
        <begin position="100"/>
        <end position="120"/>
    </location>
</feature>
<keyword evidence="7 9" id="KW-1133">Transmembrane helix</keyword>
<gene>
    <name evidence="10" type="ORF">CSSPJE1EN2_LOCUS2868</name>
</gene>
<dbReference type="InterPro" id="IPR047664">
    <property type="entry name" value="SWEET"/>
</dbReference>
<evidence type="ECO:0000256" key="9">
    <source>
        <dbReference type="RuleBase" id="RU910715"/>
    </source>
</evidence>
<dbReference type="InterPro" id="IPR004316">
    <property type="entry name" value="SWEET_rpt"/>
</dbReference>